<accession>A0ACC0CCV4</accession>
<evidence type="ECO:0000313" key="2">
    <source>
        <dbReference type="Proteomes" id="UP001060085"/>
    </source>
</evidence>
<dbReference type="EMBL" id="CM044701">
    <property type="protein sequence ID" value="KAI5682619.1"/>
    <property type="molecule type" value="Genomic_DNA"/>
</dbReference>
<gene>
    <name evidence="1" type="ORF">M9H77_03847</name>
</gene>
<keyword evidence="2" id="KW-1185">Reference proteome</keyword>
<organism evidence="1 2">
    <name type="scientific">Catharanthus roseus</name>
    <name type="common">Madagascar periwinkle</name>
    <name type="synonym">Vinca rosea</name>
    <dbReference type="NCBI Taxonomy" id="4058"/>
    <lineage>
        <taxon>Eukaryota</taxon>
        <taxon>Viridiplantae</taxon>
        <taxon>Streptophyta</taxon>
        <taxon>Embryophyta</taxon>
        <taxon>Tracheophyta</taxon>
        <taxon>Spermatophyta</taxon>
        <taxon>Magnoliopsida</taxon>
        <taxon>eudicotyledons</taxon>
        <taxon>Gunneridae</taxon>
        <taxon>Pentapetalae</taxon>
        <taxon>asterids</taxon>
        <taxon>lamiids</taxon>
        <taxon>Gentianales</taxon>
        <taxon>Apocynaceae</taxon>
        <taxon>Rauvolfioideae</taxon>
        <taxon>Vinceae</taxon>
        <taxon>Catharanthinae</taxon>
        <taxon>Catharanthus</taxon>
    </lineage>
</organism>
<proteinExistence type="predicted"/>
<sequence length="226" mass="24301">MESGPPGGQSVEKIEDSASIRIMDIMGDIRKDGGRGPEKHIGGSISFSESLTKKQAILFKRFSKSKELKEQHKHRSGGEAGRVRRFYFRTILEISRGEEEGRGGGCGDRHTCADNLADMAIVVGGVSLMVETAISSVSDAFNEYMRRFTKQNHLVYIPPLPMLDLVRAAMGTDTLTSSPPTPAVDSKGPCPDVPVQSSSSPCPSIHAPSTDNAPSPSSDPRTDQDA</sequence>
<reference evidence="2" key="1">
    <citation type="journal article" date="2023" name="Nat. Plants">
        <title>Single-cell RNA sequencing provides a high-resolution roadmap for understanding the multicellular compartmentation of specialized metabolism.</title>
        <authorList>
            <person name="Sun S."/>
            <person name="Shen X."/>
            <person name="Li Y."/>
            <person name="Li Y."/>
            <person name="Wang S."/>
            <person name="Li R."/>
            <person name="Zhang H."/>
            <person name="Shen G."/>
            <person name="Guo B."/>
            <person name="Wei J."/>
            <person name="Xu J."/>
            <person name="St-Pierre B."/>
            <person name="Chen S."/>
            <person name="Sun C."/>
        </authorList>
    </citation>
    <scope>NUCLEOTIDE SEQUENCE [LARGE SCALE GENOMIC DNA]</scope>
</reference>
<dbReference type="Proteomes" id="UP001060085">
    <property type="component" value="Linkage Group LG01"/>
</dbReference>
<protein>
    <submittedName>
        <fullName evidence="1">Uncharacterized protein</fullName>
    </submittedName>
</protein>
<name>A0ACC0CCV4_CATRO</name>
<evidence type="ECO:0000313" key="1">
    <source>
        <dbReference type="EMBL" id="KAI5682619.1"/>
    </source>
</evidence>
<comment type="caution">
    <text evidence="1">The sequence shown here is derived from an EMBL/GenBank/DDBJ whole genome shotgun (WGS) entry which is preliminary data.</text>
</comment>